<evidence type="ECO:0000256" key="1">
    <source>
        <dbReference type="SAM" id="MobiDB-lite"/>
    </source>
</evidence>
<protein>
    <submittedName>
        <fullName evidence="2">Uncharacterized protein</fullName>
    </submittedName>
</protein>
<evidence type="ECO:0000313" key="2">
    <source>
        <dbReference type="EMBL" id="TMS33828.1"/>
    </source>
</evidence>
<name>A0A4U8UQG6_STECR</name>
<proteinExistence type="predicted"/>
<reference evidence="2 3" key="2">
    <citation type="journal article" date="2019" name="G3 (Bethesda)">
        <title>Hybrid Assembly of the Genome of the Entomopathogenic Nematode Steinernema carpocapsae Identifies the X-Chromosome.</title>
        <authorList>
            <person name="Serra L."/>
            <person name="Macchietto M."/>
            <person name="Macias-Munoz A."/>
            <person name="McGill C.J."/>
            <person name="Rodriguez I.M."/>
            <person name="Rodriguez B."/>
            <person name="Murad R."/>
            <person name="Mortazavi A."/>
        </authorList>
    </citation>
    <scope>NUCLEOTIDE SEQUENCE [LARGE SCALE GENOMIC DNA]</scope>
    <source>
        <strain evidence="2 3">ALL</strain>
    </source>
</reference>
<sequence length="103" mass="11414">MRPLPGRSSTPFCHQRSLFHARHLEMHFAGPLQADQAEGPNPGKRLERLFEGAHRRRSLMRTGVAQSQASPGVPMETSDEAENCQKSSSTTPALISLKLIRSH</sequence>
<accession>A0A4U8UQG6</accession>
<gene>
    <name evidence="2" type="ORF">L596_001519</name>
</gene>
<keyword evidence="3" id="KW-1185">Reference proteome</keyword>
<organism evidence="2 3">
    <name type="scientific">Steinernema carpocapsae</name>
    <name type="common">Entomopathogenic nematode</name>
    <dbReference type="NCBI Taxonomy" id="34508"/>
    <lineage>
        <taxon>Eukaryota</taxon>
        <taxon>Metazoa</taxon>
        <taxon>Ecdysozoa</taxon>
        <taxon>Nematoda</taxon>
        <taxon>Chromadorea</taxon>
        <taxon>Rhabditida</taxon>
        <taxon>Tylenchina</taxon>
        <taxon>Panagrolaimomorpha</taxon>
        <taxon>Strongyloidoidea</taxon>
        <taxon>Steinernematidae</taxon>
        <taxon>Steinernema</taxon>
    </lineage>
</organism>
<reference evidence="2 3" key="1">
    <citation type="journal article" date="2015" name="Genome Biol.">
        <title>Comparative genomics of Steinernema reveals deeply conserved gene regulatory networks.</title>
        <authorList>
            <person name="Dillman A.R."/>
            <person name="Macchietto M."/>
            <person name="Porter C.F."/>
            <person name="Rogers A."/>
            <person name="Williams B."/>
            <person name="Antoshechkin I."/>
            <person name="Lee M.M."/>
            <person name="Goodwin Z."/>
            <person name="Lu X."/>
            <person name="Lewis E.E."/>
            <person name="Goodrich-Blair H."/>
            <person name="Stock S.P."/>
            <person name="Adams B.J."/>
            <person name="Sternberg P.W."/>
            <person name="Mortazavi A."/>
        </authorList>
    </citation>
    <scope>NUCLEOTIDE SEQUENCE [LARGE SCALE GENOMIC DNA]</scope>
    <source>
        <strain evidence="2 3">ALL</strain>
    </source>
</reference>
<feature type="region of interest" description="Disordered" evidence="1">
    <location>
        <begin position="61"/>
        <end position="103"/>
    </location>
</feature>
<dbReference type="AlphaFoldDB" id="A0A4U8UQG6"/>
<evidence type="ECO:0000313" key="3">
    <source>
        <dbReference type="Proteomes" id="UP000298663"/>
    </source>
</evidence>
<comment type="caution">
    <text evidence="2">The sequence shown here is derived from an EMBL/GenBank/DDBJ whole genome shotgun (WGS) entry which is preliminary data.</text>
</comment>
<feature type="compositionally biased region" description="Polar residues" evidence="1">
    <location>
        <begin position="84"/>
        <end position="93"/>
    </location>
</feature>
<dbReference type="Proteomes" id="UP000298663">
    <property type="component" value="Unassembled WGS sequence"/>
</dbReference>
<dbReference type="EMBL" id="AZBU02000001">
    <property type="protein sequence ID" value="TMS33828.1"/>
    <property type="molecule type" value="Genomic_DNA"/>
</dbReference>